<dbReference type="GO" id="GO:0005737">
    <property type="term" value="C:cytoplasm"/>
    <property type="evidence" value="ECO:0007669"/>
    <property type="project" value="TreeGrafter"/>
</dbReference>
<dbReference type="PROSITE" id="PS51059">
    <property type="entry name" value="PARP_CATALYTIC"/>
    <property type="match status" value="1"/>
</dbReference>
<feature type="compositionally biased region" description="Polar residues" evidence="7">
    <location>
        <begin position="469"/>
        <end position="485"/>
    </location>
</feature>
<comment type="similarity">
    <text evidence="6">Belongs to the ARTD/PARP family.</text>
</comment>
<feature type="domain" description="PARP catalytic" evidence="8">
    <location>
        <begin position="581"/>
        <end position="764"/>
    </location>
</feature>
<organism evidence="10 11">
    <name type="scientific">Parambassis ranga</name>
    <name type="common">Indian glassy fish</name>
    <dbReference type="NCBI Taxonomy" id="210632"/>
    <lineage>
        <taxon>Eukaryota</taxon>
        <taxon>Metazoa</taxon>
        <taxon>Chordata</taxon>
        <taxon>Craniata</taxon>
        <taxon>Vertebrata</taxon>
        <taxon>Euteleostomi</taxon>
        <taxon>Actinopterygii</taxon>
        <taxon>Neopterygii</taxon>
        <taxon>Teleostei</taxon>
        <taxon>Neoteleostei</taxon>
        <taxon>Acanthomorphata</taxon>
        <taxon>Ovalentaria</taxon>
        <taxon>Ambassidae</taxon>
        <taxon>Parambassis</taxon>
    </lineage>
</organism>
<dbReference type="GO" id="GO:0003950">
    <property type="term" value="F:NAD+ poly-ADP-ribosyltransferase activity"/>
    <property type="evidence" value="ECO:0007669"/>
    <property type="project" value="InterPro"/>
</dbReference>
<evidence type="ECO:0000256" key="6">
    <source>
        <dbReference type="ARBA" id="ARBA00024347"/>
    </source>
</evidence>
<dbReference type="GO" id="GO:0003714">
    <property type="term" value="F:transcription corepressor activity"/>
    <property type="evidence" value="ECO:0007669"/>
    <property type="project" value="TreeGrafter"/>
</dbReference>
<dbReference type="GO" id="GO:0060335">
    <property type="term" value="P:positive regulation of type II interferon-mediated signaling pathway"/>
    <property type="evidence" value="ECO:0007669"/>
    <property type="project" value="TreeGrafter"/>
</dbReference>
<evidence type="ECO:0000256" key="3">
    <source>
        <dbReference type="ARBA" id="ARBA00022679"/>
    </source>
</evidence>
<dbReference type="SUPFAM" id="SSF52949">
    <property type="entry name" value="Macro domain-like"/>
    <property type="match status" value="2"/>
</dbReference>
<keyword evidence="4" id="KW-0520">NAD</keyword>
<dbReference type="Pfam" id="PF01661">
    <property type="entry name" value="Macro"/>
    <property type="match status" value="2"/>
</dbReference>
<dbReference type="InParanoid" id="A0A6P7KIV4"/>
<dbReference type="PANTHER" id="PTHR14453">
    <property type="entry name" value="PARP/ZINC FINGER CCCH TYPE DOMAIN CONTAINING PROTEIN"/>
    <property type="match status" value="1"/>
</dbReference>
<dbReference type="CDD" id="cd02907">
    <property type="entry name" value="Macro_Af1521_BAL-like"/>
    <property type="match status" value="1"/>
</dbReference>
<comment type="subcellular location">
    <subcellularLocation>
        <location evidence="1">Nucleus</location>
    </subcellularLocation>
</comment>
<dbReference type="Gene3D" id="3.90.228.10">
    <property type="match status" value="1"/>
</dbReference>
<evidence type="ECO:0000256" key="2">
    <source>
        <dbReference type="ARBA" id="ARBA00022676"/>
    </source>
</evidence>
<evidence type="ECO:0000313" key="11">
    <source>
        <dbReference type="RefSeq" id="XP_028289543.1"/>
    </source>
</evidence>
<dbReference type="InterPro" id="IPR012317">
    <property type="entry name" value="Poly(ADP-ribose)pol_cat_dom"/>
</dbReference>
<dbReference type="Proteomes" id="UP000515145">
    <property type="component" value="Chromosome 21"/>
</dbReference>
<dbReference type="PROSITE" id="PS51154">
    <property type="entry name" value="MACRO"/>
    <property type="match status" value="2"/>
</dbReference>
<dbReference type="GO" id="GO:0044389">
    <property type="term" value="F:ubiquitin-like protein ligase binding"/>
    <property type="evidence" value="ECO:0007669"/>
    <property type="project" value="TreeGrafter"/>
</dbReference>
<dbReference type="InterPro" id="IPR052056">
    <property type="entry name" value="Mono-ARTD/PARP"/>
</dbReference>
<name>A0A6P7KIV4_9TELE</name>
<keyword evidence="10" id="KW-1185">Reference proteome</keyword>
<dbReference type="CTD" id="83666"/>
<keyword evidence="3" id="KW-0808">Transferase</keyword>
<keyword evidence="5" id="KW-0539">Nucleus</keyword>
<keyword evidence="2" id="KW-0328">Glycosyltransferase</keyword>
<dbReference type="GeneID" id="114453831"/>
<evidence type="ECO:0000256" key="5">
    <source>
        <dbReference type="ARBA" id="ARBA00023242"/>
    </source>
</evidence>
<evidence type="ECO:0000259" key="8">
    <source>
        <dbReference type="PROSITE" id="PS51059"/>
    </source>
</evidence>
<feature type="domain" description="Macro" evidence="9">
    <location>
        <begin position="274"/>
        <end position="452"/>
    </location>
</feature>
<evidence type="ECO:0000256" key="4">
    <source>
        <dbReference type="ARBA" id="ARBA00023027"/>
    </source>
</evidence>
<dbReference type="PANTHER" id="PTHR14453:SF70">
    <property type="entry name" value="PROTEIN MONO-ADP-RIBOSYLTRANSFERASE PARP9"/>
    <property type="match status" value="1"/>
</dbReference>
<reference evidence="11" key="1">
    <citation type="submission" date="2025-08" db="UniProtKB">
        <authorList>
            <consortium name="RefSeq"/>
        </authorList>
    </citation>
    <scope>IDENTIFICATION</scope>
</reference>
<evidence type="ECO:0000259" key="9">
    <source>
        <dbReference type="PROSITE" id="PS51154"/>
    </source>
</evidence>
<dbReference type="AlphaFoldDB" id="A0A6P7KIV4"/>
<sequence length="764" mass="84121">MASKLLVPLQSETSVSIVKQSRSVLYDILQTKFGCVATIDGLDFSSGSAIAQQKRPAVDPEKRVSFVLGSGVEVSVWKADLTDFSVDAVVNAANERLKHGGGLAYALSVAGGSQIQQESDDYIMKHGQLETGDAVMCGPGLLKSKALIHAVGPYLSNSSDLTLATHLLEKTVKSILDIVKDKRLNTVAIPAISSGLFNFPLPQCAKTIVSAVKRYYEKTSPRGHLPKEICLVNIDEPTVREMEKACHQILTPPPYQQHAVSSQVASKQTRSADKTSTPSVQIKNVLLILKKDRIEDQKTDVIVNTASPCRDLNIGKISSALLEKAGQGMQKEIKQARRDKNIIATASYGLSSKQVYHTFCPEKGKSSAHQALFDSVLECLQLAAKKNHKSIAFPAIGTGALGFTKSESAMVMTEAVLNFAHNCQSRMEVHFVIYPSDHDTFQAFEENIMSLQQKSSQSGFRAGQKNNEDFQSTRASVPQITLNGPSDESVQEAEKWLCDLFNLSDHMVIQNNFIQHFSEKQYMQLSGLGKNGVTMEVFLTQGHACIDVDGQSAVDVAVTVLQVEAMLCKIQDEFLKEEKSELELMSTKVLSFERKTLHLSSPEFKDKVPAFSKEGLWVLKVEKVENSSLKLLFDLKKKQLCCTNTKKMFQLIPAQFCDMVSHIGFRAEFAPPESSEYGEGIYFAGTVKKAMEVWKEKNNKYKYFVEAEVLTGNSTRGKPGLILPPAMGKDPQKLYDSVDGGPDISVIFTGYQALPKYIITCLIV</sequence>
<dbReference type="GO" id="GO:0005634">
    <property type="term" value="C:nucleus"/>
    <property type="evidence" value="ECO:0007669"/>
    <property type="project" value="UniProtKB-SubCell"/>
</dbReference>
<dbReference type="RefSeq" id="XP_028289543.1">
    <property type="nucleotide sequence ID" value="XM_028433742.1"/>
</dbReference>
<dbReference type="GO" id="GO:0010629">
    <property type="term" value="P:negative regulation of gene expression"/>
    <property type="evidence" value="ECO:0007669"/>
    <property type="project" value="TreeGrafter"/>
</dbReference>
<dbReference type="GO" id="GO:1990404">
    <property type="term" value="F:NAD+-protein mono-ADP-ribosyltransferase activity"/>
    <property type="evidence" value="ECO:0007669"/>
    <property type="project" value="TreeGrafter"/>
</dbReference>
<feature type="region of interest" description="Disordered" evidence="7">
    <location>
        <begin position="455"/>
        <end position="485"/>
    </location>
</feature>
<dbReference type="InterPro" id="IPR043472">
    <property type="entry name" value="Macro_dom-like"/>
</dbReference>
<gene>
    <name evidence="11" type="primary">parp9</name>
</gene>
<dbReference type="GO" id="GO:0070212">
    <property type="term" value="P:protein poly-ADP-ribosylation"/>
    <property type="evidence" value="ECO:0007669"/>
    <property type="project" value="TreeGrafter"/>
</dbReference>
<accession>A0A6P7KIV4</accession>
<feature type="domain" description="Macro" evidence="9">
    <location>
        <begin position="61"/>
        <end position="250"/>
    </location>
</feature>
<evidence type="ECO:0000256" key="1">
    <source>
        <dbReference type="ARBA" id="ARBA00004123"/>
    </source>
</evidence>
<dbReference type="SMART" id="SM00506">
    <property type="entry name" value="A1pp"/>
    <property type="match status" value="2"/>
</dbReference>
<evidence type="ECO:0000256" key="7">
    <source>
        <dbReference type="SAM" id="MobiDB-lite"/>
    </source>
</evidence>
<proteinExistence type="inferred from homology"/>
<dbReference type="OrthoDB" id="6133115at2759"/>
<dbReference type="SUPFAM" id="SSF56399">
    <property type="entry name" value="ADP-ribosylation"/>
    <property type="match status" value="1"/>
</dbReference>
<dbReference type="InterPro" id="IPR002589">
    <property type="entry name" value="Macro_dom"/>
</dbReference>
<protein>
    <submittedName>
        <fullName evidence="11">Protein mono-ADP-ribosyltransferase PARP9</fullName>
    </submittedName>
</protein>
<evidence type="ECO:0000313" key="10">
    <source>
        <dbReference type="Proteomes" id="UP000515145"/>
    </source>
</evidence>
<dbReference type="Gene3D" id="3.40.220.10">
    <property type="entry name" value="Leucine Aminopeptidase, subunit E, domain 1"/>
    <property type="match status" value="2"/>
</dbReference>